<dbReference type="InterPro" id="IPR011032">
    <property type="entry name" value="GroES-like_sf"/>
</dbReference>
<organism evidence="2 3">
    <name type="scientific">Hydnum rufescens UP504</name>
    <dbReference type="NCBI Taxonomy" id="1448309"/>
    <lineage>
        <taxon>Eukaryota</taxon>
        <taxon>Fungi</taxon>
        <taxon>Dikarya</taxon>
        <taxon>Basidiomycota</taxon>
        <taxon>Agaricomycotina</taxon>
        <taxon>Agaricomycetes</taxon>
        <taxon>Cantharellales</taxon>
        <taxon>Hydnaceae</taxon>
        <taxon>Hydnum</taxon>
    </lineage>
</organism>
<evidence type="ECO:0000259" key="1">
    <source>
        <dbReference type="SMART" id="SM00829"/>
    </source>
</evidence>
<dbReference type="Pfam" id="PF00107">
    <property type="entry name" value="ADH_zinc_N"/>
    <property type="match status" value="1"/>
</dbReference>
<dbReference type="InterPro" id="IPR013149">
    <property type="entry name" value="ADH-like_C"/>
</dbReference>
<dbReference type="OrthoDB" id="3233595at2759"/>
<dbReference type="EMBL" id="MU128915">
    <property type="protein sequence ID" value="KAF9519940.1"/>
    <property type="molecule type" value="Genomic_DNA"/>
</dbReference>
<dbReference type="InterPro" id="IPR036291">
    <property type="entry name" value="NAD(P)-bd_dom_sf"/>
</dbReference>
<evidence type="ECO:0000313" key="2">
    <source>
        <dbReference type="EMBL" id="KAF9519940.1"/>
    </source>
</evidence>
<protein>
    <recommendedName>
        <fullName evidence="1">Enoyl reductase (ER) domain-containing protein</fullName>
    </recommendedName>
</protein>
<dbReference type="Gene3D" id="3.90.180.10">
    <property type="entry name" value="Medium-chain alcohol dehydrogenases, catalytic domain"/>
    <property type="match status" value="1"/>
</dbReference>
<dbReference type="PANTHER" id="PTHR45348">
    <property type="entry name" value="HYPOTHETICAL OXIDOREDUCTASE (EUROFUNG)"/>
    <property type="match status" value="1"/>
</dbReference>
<comment type="caution">
    <text evidence="2">The sequence shown here is derived from an EMBL/GenBank/DDBJ whole genome shotgun (WGS) entry which is preliminary data.</text>
</comment>
<dbReference type="Gene3D" id="3.40.50.720">
    <property type="entry name" value="NAD(P)-binding Rossmann-like Domain"/>
    <property type="match status" value="1"/>
</dbReference>
<dbReference type="Pfam" id="PF08240">
    <property type="entry name" value="ADH_N"/>
    <property type="match status" value="1"/>
</dbReference>
<accession>A0A9P6E2A6</accession>
<proteinExistence type="predicted"/>
<name>A0A9P6E2A6_9AGAM</name>
<dbReference type="SMART" id="SM00829">
    <property type="entry name" value="PKS_ER"/>
    <property type="match status" value="1"/>
</dbReference>
<dbReference type="InterPro" id="IPR013154">
    <property type="entry name" value="ADH-like_N"/>
</dbReference>
<dbReference type="PANTHER" id="PTHR45348:SF2">
    <property type="entry name" value="ZINC-TYPE ALCOHOL DEHYDROGENASE-LIKE PROTEIN C2E1P3.01"/>
    <property type="match status" value="1"/>
</dbReference>
<dbReference type="SUPFAM" id="SSF50129">
    <property type="entry name" value="GroES-like"/>
    <property type="match status" value="1"/>
</dbReference>
<keyword evidence="3" id="KW-1185">Reference proteome</keyword>
<dbReference type="AlphaFoldDB" id="A0A9P6E2A6"/>
<dbReference type="InterPro" id="IPR020843">
    <property type="entry name" value="ER"/>
</dbReference>
<dbReference type="InterPro" id="IPR047122">
    <property type="entry name" value="Trans-enoyl_RdTase-like"/>
</dbReference>
<dbReference type="GO" id="GO:0016651">
    <property type="term" value="F:oxidoreductase activity, acting on NAD(P)H"/>
    <property type="evidence" value="ECO:0007669"/>
    <property type="project" value="InterPro"/>
</dbReference>
<reference evidence="2" key="1">
    <citation type="journal article" date="2020" name="Nat. Commun.">
        <title>Large-scale genome sequencing of mycorrhizal fungi provides insights into the early evolution of symbiotic traits.</title>
        <authorList>
            <person name="Miyauchi S."/>
            <person name="Kiss E."/>
            <person name="Kuo A."/>
            <person name="Drula E."/>
            <person name="Kohler A."/>
            <person name="Sanchez-Garcia M."/>
            <person name="Morin E."/>
            <person name="Andreopoulos B."/>
            <person name="Barry K.W."/>
            <person name="Bonito G."/>
            <person name="Buee M."/>
            <person name="Carver A."/>
            <person name="Chen C."/>
            <person name="Cichocki N."/>
            <person name="Clum A."/>
            <person name="Culley D."/>
            <person name="Crous P.W."/>
            <person name="Fauchery L."/>
            <person name="Girlanda M."/>
            <person name="Hayes R.D."/>
            <person name="Keri Z."/>
            <person name="LaButti K."/>
            <person name="Lipzen A."/>
            <person name="Lombard V."/>
            <person name="Magnuson J."/>
            <person name="Maillard F."/>
            <person name="Murat C."/>
            <person name="Nolan M."/>
            <person name="Ohm R.A."/>
            <person name="Pangilinan J."/>
            <person name="Pereira M.F."/>
            <person name="Perotto S."/>
            <person name="Peter M."/>
            <person name="Pfister S."/>
            <person name="Riley R."/>
            <person name="Sitrit Y."/>
            <person name="Stielow J.B."/>
            <person name="Szollosi G."/>
            <person name="Zifcakova L."/>
            <person name="Stursova M."/>
            <person name="Spatafora J.W."/>
            <person name="Tedersoo L."/>
            <person name="Vaario L.M."/>
            <person name="Yamada A."/>
            <person name="Yan M."/>
            <person name="Wang P."/>
            <person name="Xu J."/>
            <person name="Bruns T."/>
            <person name="Baldrian P."/>
            <person name="Vilgalys R."/>
            <person name="Dunand C."/>
            <person name="Henrissat B."/>
            <person name="Grigoriev I.V."/>
            <person name="Hibbett D."/>
            <person name="Nagy L.G."/>
            <person name="Martin F.M."/>
        </authorList>
    </citation>
    <scope>NUCLEOTIDE SEQUENCE</scope>
    <source>
        <strain evidence="2">UP504</strain>
    </source>
</reference>
<gene>
    <name evidence="2" type="ORF">BS47DRAFT_1336675</name>
</gene>
<sequence>MESKTHLALAQEEAKGPLIVRSVTTVDPGKGQIQVRVKAAALNPIDFQQFAFGLVTDKFPYIGGADLSGIVTKVGEGVTHVKEGDRVSSVAFNFLEGLPAAAFQEYATFDATPAIKIPDSFTFAQGATISGSFHAATVGISFPALLNLQPPWDPLPTPDETPILVWGGGSVVGRNTIHVLKAANYTNIITTASPYRFDDVKAVGAKAVFNYKDEDVVEQIQKYLGDEKLLTGFDAVSSPESLAQVVKVVSPGGRVLIVNPGLEDILPLEGGPIKRLDSFLAVILKPEGCEFGRKSAEYLQKAVADGSYSLVPFQEIPGGLAGGGVQKGSDKLRLNENHGQKIVITDI</sequence>
<dbReference type="Proteomes" id="UP000886523">
    <property type="component" value="Unassembled WGS sequence"/>
</dbReference>
<dbReference type="SUPFAM" id="SSF51735">
    <property type="entry name" value="NAD(P)-binding Rossmann-fold domains"/>
    <property type="match status" value="1"/>
</dbReference>
<evidence type="ECO:0000313" key="3">
    <source>
        <dbReference type="Proteomes" id="UP000886523"/>
    </source>
</evidence>
<dbReference type="CDD" id="cd08249">
    <property type="entry name" value="enoyl_reductase_like"/>
    <property type="match status" value="1"/>
</dbReference>
<feature type="domain" description="Enoyl reductase (ER)" evidence="1">
    <location>
        <begin position="16"/>
        <end position="344"/>
    </location>
</feature>